<proteinExistence type="predicted"/>
<dbReference type="Proteomes" id="UP001641549">
    <property type="component" value="Chromosome UFOv-RH-23may17-C8087"/>
</dbReference>
<sequence>MYFKLSQDIRNDCLTAIVSSLGSAGVIEFYSGSLPATVGAETTSQTLIATCALSSVAGVVSAGTLTFNTITDDLATDATGVIAFGRAKDSSGAFVFDGDAGNSAIVNAVETCTAVFIFNSTSALAGGVTRLVSGSITTGNK</sequence>
<evidence type="ECO:0000313" key="2">
    <source>
        <dbReference type="Proteomes" id="UP001641549"/>
    </source>
</evidence>
<gene>
    <name evidence="1" type="ORF">UFOVP1367_21</name>
</gene>
<accession>A0A6J5S4N7</accession>
<dbReference type="EMBL" id="LR797314">
    <property type="protein sequence ID" value="CAB4202526.1"/>
    <property type="molecule type" value="Genomic_DNA"/>
</dbReference>
<reference evidence="1" key="1">
    <citation type="submission" date="2020-05" db="EMBL/GenBank/DDBJ databases">
        <authorList>
            <person name="Chiriac C."/>
            <person name="Salcher M."/>
            <person name="Ghai R."/>
            <person name="Kavagutti S V."/>
        </authorList>
    </citation>
    <scope>NUCLEOTIDE SEQUENCE [LARGE SCALE GENOMIC DNA]</scope>
</reference>
<organism evidence="1 2">
    <name type="scientific">uncultured Caudovirales phage</name>
    <dbReference type="NCBI Taxonomy" id="2100421"/>
    <lineage>
        <taxon>Viruses</taxon>
        <taxon>Duplodnaviria</taxon>
        <taxon>Heunggongvirae</taxon>
        <taxon>Uroviricota</taxon>
        <taxon>Caudoviricetes</taxon>
        <taxon>Peduoviridae</taxon>
        <taxon>Maltschvirus</taxon>
        <taxon>Maltschvirus maltsch</taxon>
    </lineage>
</organism>
<name>A0A6J5S4N7_9CAUD</name>
<keyword evidence="2" id="KW-1185">Reference proteome</keyword>
<protein>
    <submittedName>
        <fullName evidence="1">Uncharacterized protein</fullName>
    </submittedName>
</protein>
<evidence type="ECO:0000313" key="1">
    <source>
        <dbReference type="EMBL" id="CAB4202526.1"/>
    </source>
</evidence>